<dbReference type="InterPro" id="IPR003870">
    <property type="entry name" value="DUF222"/>
</dbReference>
<comment type="caution">
    <text evidence="4">The sequence shown here is derived from an EMBL/GenBank/DDBJ whole genome shotgun (WGS) entry which is preliminary data.</text>
</comment>
<keyword evidence="5" id="KW-1185">Reference proteome</keyword>
<feature type="non-terminal residue" evidence="4">
    <location>
        <position position="398"/>
    </location>
</feature>
<dbReference type="GO" id="GO:0004519">
    <property type="term" value="F:endonuclease activity"/>
    <property type="evidence" value="ECO:0007669"/>
    <property type="project" value="InterPro"/>
</dbReference>
<protein>
    <submittedName>
        <fullName evidence="4">DUF222 domain-containing protein</fullName>
    </submittedName>
</protein>
<dbReference type="CDD" id="cd00085">
    <property type="entry name" value="HNHc"/>
    <property type="match status" value="1"/>
</dbReference>
<feature type="compositionally biased region" description="Basic and acidic residues" evidence="2">
    <location>
        <begin position="220"/>
        <end position="232"/>
    </location>
</feature>
<dbReference type="Proteomes" id="UP000319769">
    <property type="component" value="Unassembled WGS sequence"/>
</dbReference>
<proteinExistence type="inferred from homology"/>
<dbReference type="InterPro" id="IPR002711">
    <property type="entry name" value="HNH"/>
</dbReference>
<reference evidence="4" key="1">
    <citation type="submission" date="2019-09" db="EMBL/GenBank/DDBJ databases">
        <authorList>
            <person name="Teo W.F.A."/>
            <person name="Duangmal K."/>
        </authorList>
    </citation>
    <scope>NUCLEOTIDE SEQUENCE [LARGE SCALE GENOMIC DNA]</scope>
    <source>
        <strain evidence="4">K81G1</strain>
    </source>
</reference>
<dbReference type="InterPro" id="IPR003615">
    <property type="entry name" value="HNH_nuc"/>
</dbReference>
<evidence type="ECO:0000313" key="4">
    <source>
        <dbReference type="EMBL" id="KAA9153540.1"/>
    </source>
</evidence>
<dbReference type="Pfam" id="PF01844">
    <property type="entry name" value="HNH"/>
    <property type="match status" value="1"/>
</dbReference>
<feature type="region of interest" description="Disordered" evidence="2">
    <location>
        <begin position="212"/>
        <end position="232"/>
    </location>
</feature>
<gene>
    <name evidence="4" type="ORF">FPZ12_034410</name>
</gene>
<dbReference type="OrthoDB" id="3656171at2"/>
<dbReference type="RefSeq" id="WP_150980620.1">
    <property type="nucleotide sequence ID" value="NZ_VMNW02000075.1"/>
</dbReference>
<feature type="domain" description="HNH nuclease" evidence="3">
    <location>
        <begin position="323"/>
        <end position="375"/>
    </location>
</feature>
<name>A0A5N0UTV3_9PSEU</name>
<feature type="compositionally biased region" description="Basic and acidic residues" evidence="2">
    <location>
        <begin position="162"/>
        <end position="191"/>
    </location>
</feature>
<evidence type="ECO:0000256" key="2">
    <source>
        <dbReference type="SAM" id="MobiDB-lite"/>
    </source>
</evidence>
<organism evidence="4 5">
    <name type="scientific">Amycolatopsis acidicola</name>
    <dbReference type="NCBI Taxonomy" id="2596893"/>
    <lineage>
        <taxon>Bacteria</taxon>
        <taxon>Bacillati</taxon>
        <taxon>Actinomycetota</taxon>
        <taxon>Actinomycetes</taxon>
        <taxon>Pseudonocardiales</taxon>
        <taxon>Pseudonocardiaceae</taxon>
        <taxon>Amycolatopsis</taxon>
    </lineage>
</organism>
<dbReference type="SMART" id="SM00507">
    <property type="entry name" value="HNHc"/>
    <property type="match status" value="1"/>
</dbReference>
<dbReference type="GO" id="GO:0003676">
    <property type="term" value="F:nucleic acid binding"/>
    <property type="evidence" value="ECO:0007669"/>
    <property type="project" value="InterPro"/>
</dbReference>
<dbReference type="Pfam" id="PF02720">
    <property type="entry name" value="DUF222"/>
    <property type="match status" value="1"/>
</dbReference>
<evidence type="ECO:0000313" key="5">
    <source>
        <dbReference type="Proteomes" id="UP000319769"/>
    </source>
</evidence>
<sequence>MITTPVLVSRSVSALSGVELLDALRENEIRRRQAYGESLGLIAEIDARGLAGPLGYRDTAALVREMFALNPADARRMVTHARALNAGVSPSGARIEAALPRVADALAEGAIGPEQVETIHAAVHALPATASTDDRAVAEKILCEAASVSEPRIVARLGREIAQRLDPDGHQPDDQDPARPQRRLDITERHNGGITGSFDLDTETGALLTTLLSPLTTPRASDDGPDLRTPSERRGDAFADILRLAAHSPDIPTEAGEPATLLVSVTLDQLTTGLGHGLLDGYETLSAAHIRRMACDAKIVPVVLGAHSETLDIGRATRIVPRRIRRALIRRDKGCTFPSCARKAKWTQAHHIIPWAQGGPTSLANLTLLCSHHHHVLHRTPWRIRMIHGHPWYLPPTH</sequence>
<dbReference type="AlphaFoldDB" id="A0A5N0UTV3"/>
<feature type="region of interest" description="Disordered" evidence="2">
    <location>
        <begin position="162"/>
        <end position="199"/>
    </location>
</feature>
<comment type="similarity">
    <text evidence="1">Belongs to the Rv1128c/1148c/1588c/1702c/1945/3466 family.</text>
</comment>
<dbReference type="Gene3D" id="1.10.30.50">
    <property type="match status" value="1"/>
</dbReference>
<evidence type="ECO:0000256" key="1">
    <source>
        <dbReference type="ARBA" id="ARBA00023450"/>
    </source>
</evidence>
<dbReference type="EMBL" id="VMNW02000075">
    <property type="protein sequence ID" value="KAA9153540.1"/>
    <property type="molecule type" value="Genomic_DNA"/>
</dbReference>
<dbReference type="GO" id="GO:0008270">
    <property type="term" value="F:zinc ion binding"/>
    <property type="evidence" value="ECO:0007669"/>
    <property type="project" value="InterPro"/>
</dbReference>
<evidence type="ECO:0000259" key="3">
    <source>
        <dbReference type="SMART" id="SM00507"/>
    </source>
</evidence>
<accession>A0A5N0UTV3</accession>